<comment type="caution">
    <text evidence="2">The sequence shown here is derived from an EMBL/GenBank/DDBJ whole genome shotgun (WGS) entry which is preliminary data.</text>
</comment>
<feature type="region of interest" description="Disordered" evidence="1">
    <location>
        <begin position="80"/>
        <end position="124"/>
    </location>
</feature>
<evidence type="ECO:0000313" key="3">
    <source>
        <dbReference type="Proteomes" id="UP000322245"/>
    </source>
</evidence>
<evidence type="ECO:0000313" key="2">
    <source>
        <dbReference type="EMBL" id="TYJ51168.1"/>
    </source>
</evidence>
<reference evidence="2 3" key="1">
    <citation type="submission" date="2017-05" db="EMBL/GenBank/DDBJ databases">
        <title>The Genome Sequence of Tsuchiyaea wingfieldii DSM 27421.</title>
        <authorList>
            <person name="Cuomo C."/>
            <person name="Passer A."/>
            <person name="Billmyre B."/>
            <person name="Heitman J."/>
        </authorList>
    </citation>
    <scope>NUCLEOTIDE SEQUENCE [LARGE SCALE GENOMIC DNA]</scope>
    <source>
        <strain evidence="2 3">DSM 27421</strain>
    </source>
</reference>
<feature type="region of interest" description="Disordered" evidence="1">
    <location>
        <begin position="169"/>
        <end position="196"/>
    </location>
</feature>
<evidence type="ECO:0000256" key="1">
    <source>
        <dbReference type="SAM" id="MobiDB-lite"/>
    </source>
</evidence>
<dbReference type="EMBL" id="NIDF01000363">
    <property type="protein sequence ID" value="TYJ51168.1"/>
    <property type="molecule type" value="Genomic_DNA"/>
</dbReference>
<accession>A0A5D3AKI7</accession>
<dbReference type="AlphaFoldDB" id="A0A5D3AKI7"/>
<dbReference type="Proteomes" id="UP000322245">
    <property type="component" value="Unassembled WGS sequence"/>
</dbReference>
<gene>
    <name evidence="2" type="ORF">B9479_008278</name>
</gene>
<proteinExistence type="predicted"/>
<protein>
    <submittedName>
        <fullName evidence="2">Uncharacterized protein</fullName>
    </submittedName>
</protein>
<sequence>MNRVKEDRKTLDEHGISHIDAKGTCFRPVPDFDLNGELIGIRFEALDLPDLSWNKADGSWIKIADRDPLGRARIRAYSRARKSMARTSAKESETGGGKSSRGRTHGDPADGGQVSSSTAAATMSEDDSSLSYELMLPEYPTIVDCMTADEHDLLGHGTEPYMFSDGTMMDTYPAEGGPDSVPYSQAYHDSFQQQQQ</sequence>
<name>A0A5D3AKI7_9TREE</name>
<keyword evidence="3" id="KW-1185">Reference proteome</keyword>
<organism evidence="2 3">
    <name type="scientific">Cryptococcus floricola</name>
    <dbReference type="NCBI Taxonomy" id="2591691"/>
    <lineage>
        <taxon>Eukaryota</taxon>
        <taxon>Fungi</taxon>
        <taxon>Dikarya</taxon>
        <taxon>Basidiomycota</taxon>
        <taxon>Agaricomycotina</taxon>
        <taxon>Tremellomycetes</taxon>
        <taxon>Tremellales</taxon>
        <taxon>Cryptococcaceae</taxon>
        <taxon>Cryptococcus</taxon>
    </lineage>
</organism>